<evidence type="ECO:0000256" key="1">
    <source>
        <dbReference type="ARBA" id="ARBA00004141"/>
    </source>
</evidence>
<keyword evidence="2 5" id="KW-0812">Transmembrane</keyword>
<organism evidence="6 7">
    <name type="scientific">Elsinoe australis</name>
    <dbReference type="NCBI Taxonomy" id="40998"/>
    <lineage>
        <taxon>Eukaryota</taxon>
        <taxon>Fungi</taxon>
        <taxon>Dikarya</taxon>
        <taxon>Ascomycota</taxon>
        <taxon>Pezizomycotina</taxon>
        <taxon>Dothideomycetes</taxon>
        <taxon>Dothideomycetidae</taxon>
        <taxon>Myriangiales</taxon>
        <taxon>Elsinoaceae</taxon>
        <taxon>Elsinoe</taxon>
    </lineage>
</organism>
<evidence type="ECO:0000256" key="2">
    <source>
        <dbReference type="ARBA" id="ARBA00022692"/>
    </source>
</evidence>
<dbReference type="PANTHER" id="PTHR31465:SF7">
    <property type="entry name" value="SPHINGOID LONG-CHAIN BASE TRANSPORTER RSB1"/>
    <property type="match status" value="1"/>
</dbReference>
<comment type="caution">
    <text evidence="6">The sequence shown here is derived from an EMBL/GenBank/DDBJ whole genome shotgun (WGS) entry which is preliminary data.</text>
</comment>
<dbReference type="InterPro" id="IPR007568">
    <property type="entry name" value="RTA1"/>
</dbReference>
<sequence length="305" mass="33701">MSLRLPGNLISYGPDANCTLALCPIQASLYQYRPSLAANTILLILFFIAGLLHLYRGLRWREWSFTACMVIGCICEVLGYGGRIMLWQNPFSFAGFMIQICLITFAPVFFCAAIYVLLSRVVALLDVSLSRFPPKFWYAIFIPADIVSLVLQAAGGAMSSSSVGKDSAGVSISLAGLAFQVVTLFVFSVACADYAVRYVRHHGVDAKIDRNFKVFFYALVASIILIFIRCAYRIEELREGYRSKLISNQPLFIALEGAVVIVAVFMLLVASPGPVFQGERKREVQVEKGVESSSDEEMLQIGARK</sequence>
<dbReference type="GO" id="GO:0000324">
    <property type="term" value="C:fungal-type vacuole"/>
    <property type="evidence" value="ECO:0007669"/>
    <property type="project" value="TreeGrafter"/>
</dbReference>
<feature type="transmembrane region" description="Helical" evidence="5">
    <location>
        <begin position="63"/>
        <end position="81"/>
    </location>
</feature>
<evidence type="ECO:0000256" key="3">
    <source>
        <dbReference type="ARBA" id="ARBA00022989"/>
    </source>
</evidence>
<dbReference type="EMBL" id="PTQR01000004">
    <property type="protein sequence ID" value="TKX27313.1"/>
    <property type="molecule type" value="Genomic_DNA"/>
</dbReference>
<dbReference type="Pfam" id="PF04479">
    <property type="entry name" value="RTA1"/>
    <property type="match status" value="1"/>
</dbReference>
<keyword evidence="4 5" id="KW-0472">Membrane</keyword>
<evidence type="ECO:0000256" key="4">
    <source>
        <dbReference type="ARBA" id="ARBA00023136"/>
    </source>
</evidence>
<protein>
    <submittedName>
        <fullName evidence="6">RTA1-like protein 1</fullName>
    </submittedName>
</protein>
<feature type="transmembrane region" description="Helical" evidence="5">
    <location>
        <begin position="136"/>
        <end position="158"/>
    </location>
</feature>
<reference evidence="6 7" key="1">
    <citation type="submission" date="2018-02" db="EMBL/GenBank/DDBJ databases">
        <title>Draft genome sequences of Elsinoe sp., causing black scab on jojoba.</title>
        <authorList>
            <person name="Stodart B."/>
            <person name="Jeffress S."/>
            <person name="Ash G."/>
            <person name="Arun Chinnappa K."/>
        </authorList>
    </citation>
    <scope>NUCLEOTIDE SEQUENCE [LARGE SCALE GENOMIC DNA]</scope>
    <source>
        <strain evidence="6 7">Hillstone_2</strain>
    </source>
</reference>
<keyword evidence="3 5" id="KW-1133">Transmembrane helix</keyword>
<name>A0A4U7B767_9PEZI</name>
<dbReference type="AlphaFoldDB" id="A0A4U7B767"/>
<dbReference type="GO" id="GO:0005886">
    <property type="term" value="C:plasma membrane"/>
    <property type="evidence" value="ECO:0007669"/>
    <property type="project" value="TreeGrafter"/>
</dbReference>
<feature type="transmembrane region" description="Helical" evidence="5">
    <location>
        <begin position="215"/>
        <end position="232"/>
    </location>
</feature>
<evidence type="ECO:0000256" key="5">
    <source>
        <dbReference type="SAM" id="Phobius"/>
    </source>
</evidence>
<feature type="transmembrane region" description="Helical" evidence="5">
    <location>
        <begin position="252"/>
        <end position="270"/>
    </location>
</feature>
<dbReference type="Proteomes" id="UP000308133">
    <property type="component" value="Unassembled WGS sequence"/>
</dbReference>
<evidence type="ECO:0000313" key="6">
    <source>
        <dbReference type="EMBL" id="TKX27313.1"/>
    </source>
</evidence>
<feature type="transmembrane region" description="Helical" evidence="5">
    <location>
        <begin position="170"/>
        <end position="195"/>
    </location>
</feature>
<proteinExistence type="predicted"/>
<feature type="transmembrane region" description="Helical" evidence="5">
    <location>
        <begin position="93"/>
        <end position="116"/>
    </location>
</feature>
<comment type="subcellular location">
    <subcellularLocation>
        <location evidence="1">Membrane</location>
        <topology evidence="1">Multi-pass membrane protein</topology>
    </subcellularLocation>
</comment>
<dbReference type="PANTHER" id="PTHR31465">
    <property type="entry name" value="PROTEIN RTA1-RELATED"/>
    <property type="match status" value="1"/>
</dbReference>
<accession>A0A4U7B767</accession>
<gene>
    <name evidence="6" type="ORF">C1H76_0150</name>
</gene>
<feature type="transmembrane region" description="Helical" evidence="5">
    <location>
        <begin position="36"/>
        <end position="57"/>
    </location>
</feature>
<evidence type="ECO:0000313" key="7">
    <source>
        <dbReference type="Proteomes" id="UP000308133"/>
    </source>
</evidence>